<sequence length="283" mass="30366">MKTKLQTGFAAITLLLFAACTRENGLIKPVGPAATDTTTTTPPADSTYKGPVTNNYQPDSSGSTWTYQVHQVFNIGQSTIGQLFPQEASVFSAFKMDTTIVYHVAALNTTAQAGGLTFQQYSNDYGGGIYSPAIALSQGVYTGVDQVWGLMWIGGSSFGGFSLNDDTLTYLEDKPVGTSWSQTTVIQDGLGFEDTTSYAFTIKARGLTKVVNGINYPNVIQVESTTIPSALQSFTVLLSIQGVNLNTTTEYYYAENVGLIEEDLSNPFLGITVNASLVNSNIR</sequence>
<evidence type="ECO:0000313" key="3">
    <source>
        <dbReference type="EMBL" id="TDW96204.1"/>
    </source>
</evidence>
<dbReference type="RefSeq" id="WP_133996268.1">
    <property type="nucleotide sequence ID" value="NZ_SODV01000002.1"/>
</dbReference>
<keyword evidence="2" id="KW-0732">Signal</keyword>
<dbReference type="OrthoDB" id="666482at2"/>
<dbReference type="PROSITE" id="PS51257">
    <property type="entry name" value="PROKAR_LIPOPROTEIN"/>
    <property type="match status" value="1"/>
</dbReference>
<proteinExistence type="predicted"/>
<organism evidence="3 4">
    <name type="scientific">Dinghuibacter silviterrae</name>
    <dbReference type="NCBI Taxonomy" id="1539049"/>
    <lineage>
        <taxon>Bacteria</taxon>
        <taxon>Pseudomonadati</taxon>
        <taxon>Bacteroidota</taxon>
        <taxon>Chitinophagia</taxon>
        <taxon>Chitinophagales</taxon>
        <taxon>Chitinophagaceae</taxon>
        <taxon>Dinghuibacter</taxon>
    </lineage>
</organism>
<keyword evidence="4" id="KW-1185">Reference proteome</keyword>
<gene>
    <name evidence="3" type="ORF">EDB95_4029</name>
</gene>
<dbReference type="Proteomes" id="UP000294498">
    <property type="component" value="Unassembled WGS sequence"/>
</dbReference>
<evidence type="ECO:0008006" key="5">
    <source>
        <dbReference type="Google" id="ProtNLM"/>
    </source>
</evidence>
<dbReference type="EMBL" id="SODV01000002">
    <property type="protein sequence ID" value="TDW96204.1"/>
    <property type="molecule type" value="Genomic_DNA"/>
</dbReference>
<evidence type="ECO:0000256" key="2">
    <source>
        <dbReference type="SAM" id="SignalP"/>
    </source>
</evidence>
<accession>A0A4R8DG28</accession>
<dbReference type="AlphaFoldDB" id="A0A4R8DG28"/>
<protein>
    <recommendedName>
        <fullName evidence="5">Lipoprotein</fullName>
    </recommendedName>
</protein>
<feature type="signal peptide" evidence="2">
    <location>
        <begin position="1"/>
        <end position="18"/>
    </location>
</feature>
<evidence type="ECO:0000256" key="1">
    <source>
        <dbReference type="SAM" id="MobiDB-lite"/>
    </source>
</evidence>
<feature type="compositionally biased region" description="Low complexity" evidence="1">
    <location>
        <begin position="32"/>
        <end position="45"/>
    </location>
</feature>
<evidence type="ECO:0000313" key="4">
    <source>
        <dbReference type="Proteomes" id="UP000294498"/>
    </source>
</evidence>
<comment type="caution">
    <text evidence="3">The sequence shown here is derived from an EMBL/GenBank/DDBJ whole genome shotgun (WGS) entry which is preliminary data.</text>
</comment>
<feature type="chain" id="PRO_5020770973" description="Lipoprotein" evidence="2">
    <location>
        <begin position="19"/>
        <end position="283"/>
    </location>
</feature>
<name>A0A4R8DG28_9BACT</name>
<reference evidence="3 4" key="1">
    <citation type="submission" date="2019-03" db="EMBL/GenBank/DDBJ databases">
        <title>Genomic Encyclopedia of Type Strains, Phase IV (KMG-IV): sequencing the most valuable type-strain genomes for metagenomic binning, comparative biology and taxonomic classification.</title>
        <authorList>
            <person name="Goeker M."/>
        </authorList>
    </citation>
    <scope>NUCLEOTIDE SEQUENCE [LARGE SCALE GENOMIC DNA]</scope>
    <source>
        <strain evidence="3 4">DSM 100059</strain>
    </source>
</reference>
<feature type="region of interest" description="Disordered" evidence="1">
    <location>
        <begin position="31"/>
        <end position="51"/>
    </location>
</feature>